<comment type="subcellular location">
    <subcellularLocation>
        <location evidence="1">Endoplasmic reticulum-Golgi intermediate compartment membrane</location>
        <topology evidence="1">Single-pass type I membrane protein</topology>
    </subcellularLocation>
</comment>
<evidence type="ECO:0000256" key="5">
    <source>
        <dbReference type="ARBA" id="ARBA00022989"/>
    </source>
</evidence>
<feature type="domain" description="L-type lectin-like" evidence="12">
    <location>
        <begin position="26"/>
        <end position="248"/>
    </location>
</feature>
<evidence type="ECO:0000256" key="9">
    <source>
        <dbReference type="SAM" id="MobiDB-lite"/>
    </source>
</evidence>
<gene>
    <name evidence="13" type="primary">RvY_05791</name>
    <name evidence="13" type="synonym">RvY_05791.1</name>
    <name evidence="13" type="ORF">RvY_05791-1</name>
</gene>
<keyword evidence="8" id="KW-0175">Coiled coil</keyword>
<keyword evidence="7" id="KW-1015">Disulfide bond</keyword>
<dbReference type="GO" id="GO:0005537">
    <property type="term" value="F:D-mannose binding"/>
    <property type="evidence" value="ECO:0007669"/>
    <property type="project" value="TreeGrafter"/>
</dbReference>
<evidence type="ECO:0000256" key="2">
    <source>
        <dbReference type="ARBA" id="ARBA00022692"/>
    </source>
</evidence>
<feature type="transmembrane region" description="Helical" evidence="10">
    <location>
        <begin position="479"/>
        <end position="498"/>
    </location>
</feature>
<keyword evidence="2 10" id="KW-0812">Transmembrane</keyword>
<feature type="coiled-coil region" evidence="8">
    <location>
        <begin position="257"/>
        <end position="284"/>
    </location>
</feature>
<reference evidence="13 14" key="1">
    <citation type="journal article" date="2016" name="Nat. Commun.">
        <title>Extremotolerant tardigrade genome and improved radiotolerance of human cultured cells by tardigrade-unique protein.</title>
        <authorList>
            <person name="Hashimoto T."/>
            <person name="Horikawa D.D."/>
            <person name="Saito Y."/>
            <person name="Kuwahara H."/>
            <person name="Kozuka-Hata H."/>
            <person name="Shin-I T."/>
            <person name="Minakuchi Y."/>
            <person name="Ohishi K."/>
            <person name="Motoyama A."/>
            <person name="Aizu T."/>
            <person name="Enomoto A."/>
            <person name="Kondo K."/>
            <person name="Tanaka S."/>
            <person name="Hara Y."/>
            <person name="Koshikawa S."/>
            <person name="Sagara H."/>
            <person name="Miura T."/>
            <person name="Yokobori S."/>
            <person name="Miyagawa K."/>
            <person name="Suzuki Y."/>
            <person name="Kubo T."/>
            <person name="Oyama M."/>
            <person name="Kohara Y."/>
            <person name="Fujiyama A."/>
            <person name="Arakawa K."/>
            <person name="Katayama T."/>
            <person name="Toyoda A."/>
            <person name="Kunieda T."/>
        </authorList>
    </citation>
    <scope>NUCLEOTIDE SEQUENCE [LARGE SCALE GENOMIC DNA]</scope>
    <source>
        <strain evidence="13 14">YOKOZUNA-1</strain>
    </source>
</reference>
<evidence type="ECO:0000256" key="4">
    <source>
        <dbReference type="ARBA" id="ARBA00022734"/>
    </source>
</evidence>
<name>A0A1D1UZV9_RAMVA</name>
<dbReference type="Proteomes" id="UP000186922">
    <property type="component" value="Unassembled WGS sequence"/>
</dbReference>
<dbReference type="GO" id="GO:0033116">
    <property type="term" value="C:endoplasmic reticulum-Golgi intermediate compartment membrane"/>
    <property type="evidence" value="ECO:0007669"/>
    <property type="project" value="UniProtKB-SubCell"/>
</dbReference>
<dbReference type="GO" id="GO:0000139">
    <property type="term" value="C:Golgi membrane"/>
    <property type="evidence" value="ECO:0007669"/>
    <property type="project" value="TreeGrafter"/>
</dbReference>
<keyword evidence="6 10" id="KW-0472">Membrane</keyword>
<dbReference type="InterPro" id="IPR013320">
    <property type="entry name" value="ConA-like_dom_sf"/>
</dbReference>
<evidence type="ECO:0000256" key="11">
    <source>
        <dbReference type="SAM" id="SignalP"/>
    </source>
</evidence>
<dbReference type="Pfam" id="PF03388">
    <property type="entry name" value="Lectin_leg-like"/>
    <property type="match status" value="1"/>
</dbReference>
<dbReference type="GO" id="GO:0030134">
    <property type="term" value="C:COPII-coated ER to Golgi transport vesicle"/>
    <property type="evidence" value="ECO:0007669"/>
    <property type="project" value="TreeGrafter"/>
</dbReference>
<dbReference type="SUPFAM" id="SSF49899">
    <property type="entry name" value="Concanavalin A-like lectins/glucanases"/>
    <property type="match status" value="1"/>
</dbReference>
<dbReference type="InterPro" id="IPR051136">
    <property type="entry name" value="Intracellular_Lectin-GPT"/>
</dbReference>
<feature type="chain" id="PRO_5008897862" description="L-type lectin-like domain-containing protein" evidence="11">
    <location>
        <begin position="22"/>
        <end position="510"/>
    </location>
</feature>
<dbReference type="PANTHER" id="PTHR12223:SF28">
    <property type="entry name" value="LECTIN, MANNOSE BINDING 1 LIKE"/>
    <property type="match status" value="1"/>
</dbReference>
<dbReference type="STRING" id="947166.A0A1D1UZV9"/>
<organism evidence="13 14">
    <name type="scientific">Ramazzottius varieornatus</name>
    <name type="common">Water bear</name>
    <name type="synonym">Tardigrade</name>
    <dbReference type="NCBI Taxonomy" id="947166"/>
    <lineage>
        <taxon>Eukaryota</taxon>
        <taxon>Metazoa</taxon>
        <taxon>Ecdysozoa</taxon>
        <taxon>Tardigrada</taxon>
        <taxon>Eutardigrada</taxon>
        <taxon>Parachela</taxon>
        <taxon>Hypsibioidea</taxon>
        <taxon>Ramazzottiidae</taxon>
        <taxon>Ramazzottius</taxon>
    </lineage>
</organism>
<evidence type="ECO:0000256" key="8">
    <source>
        <dbReference type="SAM" id="Coils"/>
    </source>
</evidence>
<dbReference type="GO" id="GO:0006888">
    <property type="term" value="P:endoplasmic reticulum to Golgi vesicle-mediated transport"/>
    <property type="evidence" value="ECO:0007669"/>
    <property type="project" value="TreeGrafter"/>
</dbReference>
<keyword evidence="14" id="KW-1185">Reference proteome</keyword>
<dbReference type="PROSITE" id="PS51328">
    <property type="entry name" value="L_LECTIN_LIKE"/>
    <property type="match status" value="1"/>
</dbReference>
<sequence>MALFSIICAILTVFFLNYAASQSQYRRLEYKYSFKGPYIVLKDNTVPFWDVGGHAIASDDQVRLAPSLKARKGYMWTKALTSFEWWDVEMSIRVSGNGRIGADGLAFWYATDRMQEGDAFGSRTSWNGLGLFFDSFDNDGKMNNPYVYVILNDGRKVFDHEADGVNQQLGGCLRDFRNKPFPIKVKIEYYHNVLTVLMTNGLTADETPELCLRAENVFLPRSAYYGLSAATGGLADDHDVLSFITTSLHDQSQERSVQISQMERQKLEAQFRDYNEKLKAQQEEYLKQHPEKAAQHQQQQMQQQGNTGTQFENPQDRAFRQIFDGQQFIHLAVQQLNKRIDEIIGRQERTLSAVSALSSGQGQGQVVAANAQYNQPPAAAGAGGSVIQRYEVDQILRTQTELQNALRDIRAFSADIQTKITNLQHVQSQQPASYQQAGQGPSLTEVRDAVNNVRQDTAAILARPQPVASCPQPNCINTLWFGAFIAVQTVIFVAVNLFKGSGESKNKKFY</sequence>
<dbReference type="CDD" id="cd06902">
    <property type="entry name" value="lectin_ERGIC-53_ERGL"/>
    <property type="match status" value="1"/>
</dbReference>
<evidence type="ECO:0000256" key="3">
    <source>
        <dbReference type="ARBA" id="ARBA00022729"/>
    </source>
</evidence>
<dbReference type="OrthoDB" id="10265193at2759"/>
<dbReference type="FunFam" id="2.60.120.200:FF:000028">
    <property type="entry name" value="Blast:Protein ERGIC-53"/>
    <property type="match status" value="1"/>
</dbReference>
<evidence type="ECO:0000256" key="6">
    <source>
        <dbReference type="ARBA" id="ARBA00023136"/>
    </source>
</evidence>
<evidence type="ECO:0000256" key="10">
    <source>
        <dbReference type="SAM" id="Phobius"/>
    </source>
</evidence>
<evidence type="ECO:0000313" key="13">
    <source>
        <dbReference type="EMBL" id="GAU93935.1"/>
    </source>
</evidence>
<evidence type="ECO:0000259" key="12">
    <source>
        <dbReference type="PROSITE" id="PS51328"/>
    </source>
</evidence>
<evidence type="ECO:0000256" key="7">
    <source>
        <dbReference type="ARBA" id="ARBA00023157"/>
    </source>
</evidence>
<dbReference type="EMBL" id="BDGG01000002">
    <property type="protein sequence ID" value="GAU93935.1"/>
    <property type="molecule type" value="Genomic_DNA"/>
</dbReference>
<evidence type="ECO:0000256" key="1">
    <source>
        <dbReference type="ARBA" id="ARBA00004151"/>
    </source>
</evidence>
<dbReference type="Gene3D" id="2.60.120.200">
    <property type="match status" value="1"/>
</dbReference>
<accession>A0A1D1UZV9</accession>
<comment type="caution">
    <text evidence="13">The sequence shown here is derived from an EMBL/GenBank/DDBJ whole genome shotgun (WGS) entry which is preliminary data.</text>
</comment>
<dbReference type="GO" id="GO:0005789">
    <property type="term" value="C:endoplasmic reticulum membrane"/>
    <property type="evidence" value="ECO:0007669"/>
    <property type="project" value="TreeGrafter"/>
</dbReference>
<proteinExistence type="predicted"/>
<dbReference type="AlphaFoldDB" id="A0A1D1UZV9"/>
<protein>
    <recommendedName>
        <fullName evidence="12">L-type lectin-like domain-containing protein</fullName>
    </recommendedName>
</protein>
<feature type="region of interest" description="Disordered" evidence="9">
    <location>
        <begin position="287"/>
        <end position="312"/>
    </location>
</feature>
<dbReference type="InterPro" id="IPR005052">
    <property type="entry name" value="Lectin_leg"/>
</dbReference>
<feature type="signal peptide" evidence="11">
    <location>
        <begin position="1"/>
        <end position="21"/>
    </location>
</feature>
<feature type="compositionally biased region" description="Low complexity" evidence="9">
    <location>
        <begin position="295"/>
        <end position="304"/>
    </location>
</feature>
<dbReference type="PANTHER" id="PTHR12223">
    <property type="entry name" value="VESICULAR MANNOSE-BINDING LECTIN"/>
    <property type="match status" value="1"/>
</dbReference>
<keyword evidence="5 10" id="KW-1133">Transmembrane helix</keyword>
<keyword evidence="4" id="KW-0430">Lectin</keyword>
<keyword evidence="3 11" id="KW-0732">Signal</keyword>
<evidence type="ECO:0000313" key="14">
    <source>
        <dbReference type="Proteomes" id="UP000186922"/>
    </source>
</evidence>